<accession>A0AC35UIS1</accession>
<evidence type="ECO:0000313" key="1">
    <source>
        <dbReference type="Proteomes" id="UP000095286"/>
    </source>
</evidence>
<organism evidence="1 2">
    <name type="scientific">Rhabditophanes sp. KR3021</name>
    <dbReference type="NCBI Taxonomy" id="114890"/>
    <lineage>
        <taxon>Eukaryota</taxon>
        <taxon>Metazoa</taxon>
        <taxon>Ecdysozoa</taxon>
        <taxon>Nematoda</taxon>
        <taxon>Chromadorea</taxon>
        <taxon>Rhabditida</taxon>
        <taxon>Tylenchina</taxon>
        <taxon>Panagrolaimomorpha</taxon>
        <taxon>Strongyloidoidea</taxon>
        <taxon>Alloionematidae</taxon>
        <taxon>Rhabditophanes</taxon>
    </lineage>
</organism>
<sequence>MSAIEDEEEKIKIVVPLNDRIAYAGDRDFKLHFEINDDKNCQLQWFRDDVEIKNKKFVFDIDCRVVTLHIKHLEAEDGGRYKCVITRNKEITRTECTLTVRKDREAEDEIEEKVPPPKFHHLLRDLTVKKGEVMILCVTNTTMPGPDCVEWYKNNERITIDNRKFFGRRDKGRFELELLSTDLNDGGIYKVIGKNNGGSCESSCTVTITEQEVTKAPEFHIGLMDETSQEKQLIKLEAYLIGSHPLVVNWFKDGIPIEHDERVRIVNEERIRKFSLVILDTLIVDTGNYKLVISNKFGQAETTCHVTIQSSKIIQRTPEKGLIPLFKMPLPIMREVPEMIEVSLVCAIVGAETVTWTKDSNPIGHHVESYFNNGVATLIIRLPTKNDSGTYCCCAVAESGSAACTGSLFIQEAKYLTTISPKFIEPLTNVSVMEGGEIILKAQILGKPNPTLIFYKDGLKMLMNNRMLQYVDRHGNVRLNILDARIDDMGEYTIEATDNEINKDFTHCTVSVIESALPMLTTAAGILRSSRSGTPLGSRSQFKPTILRQPPPTIRLHEGNKALLEVELDNGSEAKVEWFFENKPFINSKLVRTYFDGRIAYLKFYEANKNEAGTYEFKCINSFGQDMCKTEVIIEGITIEDEFANKMPKFTKKLENVSLKKLGESILLKCTVAGPDVIVKFLVNGRAIYPSYDINFNSYSGKNELVSTVEFIKITKEHLGTITATAINSFGEAHNSCELVLEESQSAQPKHKEANTGQSPQINKALEDVSVNEGETGTLSCNFKGELTEISWFKNGVEIIPSQKHSFGFDENGNVSLVINNCQSQDAGTYVLSGCNDYGSAVDDCKLVVNGILMPSIPVVSIVGEDNKELESLEKTTPRFARPPPDVINIGEGKKLQVTVKAAGHPKPLISFRKDGKQISRSSKIYQSRVNGNNECVFTIECPVLKSSGLFTAVLENSMGTVEADFQVVVTRSAFDVSEQDEQMPYFKSKLQDIAVFDGHSARIECELAGFPDPSTEILFIPKSGKSKPLSSTWDEERKGNFIFLTADTLTTEDEGTIQIIASNILGKAVTECYVLVGTNDSDKIVFPKIILPLQDTCCKFGEDAEFELVYEGSAVTVKWYHEGLLLKDNLDKTITFEENKCKLSLRNVTLASFGQISATISSIHGKIETSCYLKCGSRPTDLPLVLFSQDDELTKVVDIIDTPVIKKRKRTGSSKRKKSRDRHHHHFSAPAFVIGLEDMNLKSGDAAAVGGKLAHRKRKVRGRDEKYDESRNINEAVVSGSHIDISQNAVNRDIISPTTPHLNFDPNTATLEDVRLAIAQRNKTPCRPKFFVKPKAAKTIDEFKSLRLKAAISGSPIVDVSWDKNGIILESGSKYSICNDGDFIYLEVHNLSEFDSGSYNLNVKNSLGYISCSSEIDVIKASPEKTASFMKKKNRVCSKPFFTEPLEKKVDIEAGNELILECIVAGYPVCEVTFFKNNHLLIPQNGHIEMSYDGEHGTLKFYNILKNDEGIYSCKIENSEGFSTSEIQINVKENPNFAKSQNGVIPKFVSNETSVQAIDGESCTLIAELLQGSEPLGYQWIHNKIQVQDSSSCKYSRDGKKILLKMRDAFPEDSGLYICKIENGLGSAECNVDLNIVEQISRSNSVENKPLIVALNKKLRFKSKSVGEIILKVISNSEPVISWLNKDREQILASHKFEMISKKNEFILRIHNFEKEDAGNYYLMAVTNSNTAVEKVMVSHVSNSISAENSINSQFTKKIETRNIDTTLVKPKLEKERISTDLTKNNTQSLKLILGVYEA</sequence>
<proteinExistence type="predicted"/>
<name>A0AC35UIS1_9BILA</name>
<dbReference type="WBParaSite" id="RSKR_0001180800.1">
    <property type="protein sequence ID" value="RSKR_0001180800.1"/>
    <property type="gene ID" value="RSKR_0001180800"/>
</dbReference>
<reference evidence="2" key="1">
    <citation type="submission" date="2016-11" db="UniProtKB">
        <authorList>
            <consortium name="WormBaseParasite"/>
        </authorList>
    </citation>
    <scope>IDENTIFICATION</scope>
    <source>
        <strain evidence="2">KR3021</strain>
    </source>
</reference>
<dbReference type="Proteomes" id="UP000095286">
    <property type="component" value="Unplaced"/>
</dbReference>
<evidence type="ECO:0000313" key="2">
    <source>
        <dbReference type="WBParaSite" id="RSKR_0001180800.1"/>
    </source>
</evidence>
<protein>
    <submittedName>
        <fullName evidence="2">Ig-like domain-containing protein</fullName>
    </submittedName>
</protein>